<evidence type="ECO:0000256" key="1">
    <source>
        <dbReference type="SAM" id="SignalP"/>
    </source>
</evidence>
<gene>
    <name evidence="2" type="ORF">DESAM_21157</name>
</gene>
<keyword evidence="1" id="KW-0732">Signal</keyword>
<reference evidence="2 3" key="1">
    <citation type="submission" date="2012-10" db="EMBL/GenBank/DDBJ databases">
        <authorList>
            <person name="Genoscope - CEA"/>
        </authorList>
    </citation>
    <scope>NUCLEOTIDE SEQUENCE [LARGE SCALE GENOMIC DNA]</scope>
    <source>
        <strain evidence="3">AM13 / DSM 14728</strain>
    </source>
</reference>
<sequence>MLTRLAAALIIATLMISALGCAKMGKATGQAVKEIKEMPGEFHDGYKDGRTTKEDAI</sequence>
<dbReference type="STRING" id="1121451.DESAM_21157"/>
<evidence type="ECO:0008006" key="4">
    <source>
        <dbReference type="Google" id="ProtNLM"/>
    </source>
</evidence>
<accession>L0R9K4</accession>
<evidence type="ECO:0000313" key="3">
    <source>
        <dbReference type="Proteomes" id="UP000010808"/>
    </source>
</evidence>
<dbReference type="Proteomes" id="UP000010808">
    <property type="component" value="Chromosome"/>
</dbReference>
<feature type="chain" id="PRO_5003947734" description="Lipoprotein" evidence="1">
    <location>
        <begin position="23"/>
        <end position="57"/>
    </location>
</feature>
<dbReference type="eggNOG" id="ENOG5031D0A">
    <property type="taxonomic scope" value="Bacteria"/>
</dbReference>
<dbReference type="AlphaFoldDB" id="L0R9K4"/>
<dbReference type="KEGG" id="dhy:DESAM_21157"/>
<protein>
    <recommendedName>
        <fullName evidence="4">Lipoprotein</fullName>
    </recommendedName>
</protein>
<organism evidence="2 3">
    <name type="scientific">Maridesulfovibrio hydrothermalis AM13 = DSM 14728</name>
    <dbReference type="NCBI Taxonomy" id="1121451"/>
    <lineage>
        <taxon>Bacteria</taxon>
        <taxon>Pseudomonadati</taxon>
        <taxon>Thermodesulfobacteriota</taxon>
        <taxon>Desulfovibrionia</taxon>
        <taxon>Desulfovibrionales</taxon>
        <taxon>Desulfovibrionaceae</taxon>
        <taxon>Maridesulfovibrio</taxon>
    </lineage>
</organism>
<evidence type="ECO:0000313" key="2">
    <source>
        <dbReference type="EMBL" id="CCO23438.1"/>
    </source>
</evidence>
<feature type="signal peptide" evidence="1">
    <location>
        <begin position="1"/>
        <end position="22"/>
    </location>
</feature>
<name>L0R9K4_9BACT</name>
<proteinExistence type="predicted"/>
<dbReference type="EMBL" id="FO203522">
    <property type="protein sequence ID" value="CCO23438.1"/>
    <property type="molecule type" value="Genomic_DNA"/>
</dbReference>
<dbReference type="PROSITE" id="PS51257">
    <property type="entry name" value="PROKAR_LIPOPROTEIN"/>
    <property type="match status" value="1"/>
</dbReference>
<dbReference type="PATRIC" id="fig|1121451.3.peg.1410"/>
<keyword evidence="3" id="KW-1185">Reference proteome</keyword>
<dbReference type="RefSeq" id="WP_015336042.1">
    <property type="nucleotide sequence ID" value="NC_020055.1"/>
</dbReference>
<dbReference type="HOGENOM" id="CLU_2989175_0_0_7"/>